<dbReference type="InterPro" id="IPR020556">
    <property type="entry name" value="Amidase_CS"/>
</dbReference>
<dbReference type="eggNOG" id="COG0154">
    <property type="taxonomic scope" value="Bacteria"/>
</dbReference>
<dbReference type="EMBL" id="AZGA01000088">
    <property type="protein sequence ID" value="KRM30376.1"/>
    <property type="molecule type" value="Genomic_DNA"/>
</dbReference>
<dbReference type="PROSITE" id="PS00571">
    <property type="entry name" value="AMIDASES"/>
    <property type="match status" value="1"/>
</dbReference>
<dbReference type="STRING" id="1423734.FC83_GL001507"/>
<organism evidence="2 3">
    <name type="scientific">Agrilactobacillus composti DSM 18527 = JCM 14202</name>
    <dbReference type="NCBI Taxonomy" id="1423734"/>
    <lineage>
        <taxon>Bacteria</taxon>
        <taxon>Bacillati</taxon>
        <taxon>Bacillota</taxon>
        <taxon>Bacilli</taxon>
        <taxon>Lactobacillales</taxon>
        <taxon>Lactobacillaceae</taxon>
        <taxon>Agrilactobacillus</taxon>
    </lineage>
</organism>
<dbReference type="RefSeq" id="WP_035451350.1">
    <property type="nucleotide sequence ID" value="NZ_AZGA01000088.1"/>
</dbReference>
<dbReference type="InterPro" id="IPR023631">
    <property type="entry name" value="Amidase_dom"/>
</dbReference>
<feature type="domain" description="Amidase" evidence="1">
    <location>
        <begin position="16"/>
        <end position="191"/>
    </location>
</feature>
<evidence type="ECO:0000313" key="2">
    <source>
        <dbReference type="EMBL" id="KRM30376.1"/>
    </source>
</evidence>
<dbReference type="Pfam" id="PF01425">
    <property type="entry name" value="Amidase"/>
    <property type="match status" value="1"/>
</dbReference>
<comment type="caution">
    <text evidence="2">The sequence shown here is derived from an EMBL/GenBank/DDBJ whole genome shotgun (WGS) entry which is preliminary data.</text>
</comment>
<evidence type="ECO:0000313" key="3">
    <source>
        <dbReference type="Proteomes" id="UP000051236"/>
    </source>
</evidence>
<reference evidence="2 3" key="1">
    <citation type="journal article" date="2015" name="Genome Announc.">
        <title>Expanding the biotechnology potential of lactobacilli through comparative genomics of 213 strains and associated genera.</title>
        <authorList>
            <person name="Sun Z."/>
            <person name="Harris H.M."/>
            <person name="McCann A."/>
            <person name="Guo C."/>
            <person name="Argimon S."/>
            <person name="Zhang W."/>
            <person name="Yang X."/>
            <person name="Jeffery I.B."/>
            <person name="Cooney J.C."/>
            <person name="Kagawa T.F."/>
            <person name="Liu W."/>
            <person name="Song Y."/>
            <person name="Salvetti E."/>
            <person name="Wrobel A."/>
            <person name="Rasinkangas P."/>
            <person name="Parkhill J."/>
            <person name="Rea M.C."/>
            <person name="O'Sullivan O."/>
            <person name="Ritari J."/>
            <person name="Douillard F.P."/>
            <person name="Paul Ross R."/>
            <person name="Yang R."/>
            <person name="Briner A.E."/>
            <person name="Felis G.E."/>
            <person name="de Vos W.M."/>
            <person name="Barrangou R."/>
            <person name="Klaenhammer T.R."/>
            <person name="Caufield P.W."/>
            <person name="Cui Y."/>
            <person name="Zhang H."/>
            <person name="O'Toole P.W."/>
        </authorList>
    </citation>
    <scope>NUCLEOTIDE SEQUENCE [LARGE SCALE GENOMIC DNA]</scope>
    <source>
        <strain evidence="2 3">DSM 18527</strain>
    </source>
</reference>
<accession>X0PPA9</accession>
<evidence type="ECO:0000259" key="1">
    <source>
        <dbReference type="Pfam" id="PF01425"/>
    </source>
</evidence>
<sequence>MLNLTSPFTDADFQLPSRAQGPLSGCTFAVKDVFAVQGHITGLGNPTWAKTHTPALKNAAVLNRLLLAGADLDGITVSDEFMFSIKGSNYHFGDPLNPKHPDCFTGGSSSGSAAAVAAGLVDFALGTDTGGSVRVPASYCDLYGFRPSHDPVGQLKGVAPLAPSFDTVGVLAADLPTLNKVGQALYGPGRYLSIRHYYYLQDLLATDTSGEYEALLKTACVSLDITPQQLTPLRLPKAFELAKLHGAFKRIQGFEAWQNYGPWLSQHDAQLGPDIAQHFAYAKSVANDAALTQAYGLKQAWSRYLNMLLNQQGLLLIPTTSSPAPNKEAALETVEQIRQQTQYLTTIAGLAGLPQIALPLNVAGQTRSLGLVAGKWRDTNLLKLATRYFGADSL</sequence>
<dbReference type="OrthoDB" id="9811471at2"/>
<gene>
    <name evidence="2" type="ORF">FC83_GL001507</name>
</gene>
<proteinExistence type="predicted"/>
<dbReference type="PATRIC" id="fig|1423734.3.peg.1525"/>
<dbReference type="PANTHER" id="PTHR46310">
    <property type="entry name" value="AMIDASE 1"/>
    <property type="match status" value="1"/>
</dbReference>
<dbReference type="SUPFAM" id="SSF75304">
    <property type="entry name" value="Amidase signature (AS) enzymes"/>
    <property type="match status" value="1"/>
</dbReference>
<protein>
    <recommendedName>
        <fullName evidence="1">Amidase domain-containing protein</fullName>
    </recommendedName>
</protein>
<dbReference type="Proteomes" id="UP000051236">
    <property type="component" value="Unassembled WGS sequence"/>
</dbReference>
<dbReference type="InterPro" id="IPR036928">
    <property type="entry name" value="AS_sf"/>
</dbReference>
<dbReference type="AlphaFoldDB" id="X0PPA9"/>
<dbReference type="PANTHER" id="PTHR46310:SF7">
    <property type="entry name" value="AMIDASE 1"/>
    <property type="match status" value="1"/>
</dbReference>
<dbReference type="Gene3D" id="3.90.1300.10">
    <property type="entry name" value="Amidase signature (AS) domain"/>
    <property type="match status" value="1"/>
</dbReference>
<keyword evidence="3" id="KW-1185">Reference proteome</keyword>
<name>X0PPA9_9LACO</name>